<dbReference type="Proteomes" id="UP000003490">
    <property type="component" value="Unassembled WGS sequence"/>
</dbReference>
<evidence type="ECO:0000313" key="4">
    <source>
        <dbReference type="Proteomes" id="UP000220611"/>
    </source>
</evidence>
<dbReference type="EMBL" id="ABCB02000020">
    <property type="protein sequence ID" value="EDO60189.1"/>
    <property type="molecule type" value="Genomic_DNA"/>
</dbReference>
<dbReference type="eggNOG" id="ENOG5033617">
    <property type="taxonomic scope" value="Bacteria"/>
</dbReference>
<dbReference type="EMBL" id="NOXF01000001">
    <property type="protein sequence ID" value="PEQ25876.1"/>
    <property type="molecule type" value="Genomic_DNA"/>
</dbReference>
<dbReference type="OrthoDB" id="3692101at2"/>
<evidence type="ECO:0000313" key="3">
    <source>
        <dbReference type="Proteomes" id="UP000003490"/>
    </source>
</evidence>
<reference evidence="2 4" key="3">
    <citation type="submission" date="2017-07" db="EMBL/GenBank/DDBJ databases">
        <title>Prevalence of linear plasmids in Cutibacterium (Propionibacterium) acnes isolates obtained from prostatic tissue.</title>
        <authorList>
            <person name="Davidsson S."/>
            <person name="Carlsson J."/>
            <person name="Molling P."/>
            <person name="Andren O."/>
            <person name="Andersson S.-O."/>
            <person name="Brzuszkiewicz E."/>
            <person name="Poehlein A."/>
            <person name="Al-Zeer M."/>
            <person name="Brinkmann V."/>
            <person name="Scavenius C."/>
            <person name="Nazipi S."/>
            <person name="Soderquist B."/>
            <person name="Bruggemann H."/>
        </authorList>
    </citation>
    <scope>NUCLEOTIDE SEQUENCE [LARGE SCALE GENOMIC DNA]</scope>
    <source>
        <strain evidence="2 4">DSM 753</strain>
    </source>
</reference>
<proteinExistence type="predicted"/>
<evidence type="ECO:0000313" key="2">
    <source>
        <dbReference type="EMBL" id="PEQ25876.1"/>
    </source>
</evidence>
<accession>A7VWP2</accession>
<reference evidence="1 3" key="1">
    <citation type="submission" date="2007-08" db="EMBL/GenBank/DDBJ databases">
        <title>Draft genome sequence of Clostridium leptum (DSM 753).</title>
        <authorList>
            <person name="Sudarsanam P."/>
            <person name="Ley R."/>
            <person name="Guruge J."/>
            <person name="Turnbaugh P.J."/>
            <person name="Mahowald M."/>
            <person name="Liep D."/>
            <person name="Gordon J."/>
        </authorList>
    </citation>
    <scope>NUCLEOTIDE SEQUENCE [LARGE SCALE GENOMIC DNA]</scope>
    <source>
        <strain evidence="1 3">DSM 753</strain>
    </source>
</reference>
<name>A7VWP2_9FIRM</name>
<reference evidence="1 3" key="2">
    <citation type="submission" date="2007-08" db="EMBL/GenBank/DDBJ databases">
        <authorList>
            <person name="Fulton L."/>
            <person name="Clifton S."/>
            <person name="Fulton B."/>
            <person name="Xu J."/>
            <person name="Minx P."/>
            <person name="Pepin K.H."/>
            <person name="Johnson M."/>
            <person name="Thiruvilangam P."/>
            <person name="Bhonagiri V."/>
            <person name="Nash W.E."/>
            <person name="Wang C."/>
            <person name="Mardis E.R."/>
            <person name="Wilson R.K."/>
        </authorList>
    </citation>
    <scope>NUCLEOTIDE SEQUENCE [LARGE SCALE GENOMIC DNA]</scope>
    <source>
        <strain evidence="1 3">DSM 753</strain>
    </source>
</reference>
<gene>
    <name evidence="2" type="ORF">CH238_02470</name>
    <name evidence="1" type="ORF">CLOLEP_03012</name>
</gene>
<organism evidence="1 3">
    <name type="scientific">[Clostridium] leptum DSM 753</name>
    <dbReference type="NCBI Taxonomy" id="428125"/>
    <lineage>
        <taxon>Bacteria</taxon>
        <taxon>Bacillati</taxon>
        <taxon>Bacillota</taxon>
        <taxon>Clostridia</taxon>
        <taxon>Eubacteriales</taxon>
        <taxon>Oscillospiraceae</taxon>
        <taxon>Oscillospiraceae incertae sedis</taxon>
    </lineage>
</organism>
<dbReference type="HOGENOM" id="CLU_972199_0_0_9"/>
<keyword evidence="4" id="KW-1185">Reference proteome</keyword>
<comment type="caution">
    <text evidence="1">The sequence shown here is derived from an EMBL/GenBank/DDBJ whole genome shotgun (WGS) entry which is preliminary data.</text>
</comment>
<protein>
    <submittedName>
        <fullName evidence="1">Uncharacterized protein</fullName>
    </submittedName>
</protein>
<evidence type="ECO:0000313" key="1">
    <source>
        <dbReference type="EMBL" id="EDO60189.1"/>
    </source>
</evidence>
<dbReference type="AlphaFoldDB" id="A7VWP2"/>
<sequence length="286" mass="32266">MCSENCKIISDDGMIQAFSKERIPYQPQDWRKEFRNALRCALSQLTPFTEGQYLMACYYGTGTGSFDLENVLFYNIGSAPFRPFAANRIFAENCSHQGTETTDEGAKFPHRYVYKICDSENQTDFWGKHTLAAEWESLSVPVSLSSNKAVVYWRALRENPGKVHSYHNLQGSNFGVKIKLSVPKTKTVNLTTVVKPMLDGVICAFHSADQCLQKESSLIASHLGVPKQQLLSTDNDILGACRFIYPYRENSVKWNPQDNRCFAFEIEAEHNNDGGCHFSGGIYDLP</sequence>
<dbReference type="Proteomes" id="UP000220611">
    <property type="component" value="Unassembled WGS sequence"/>
</dbReference>